<proteinExistence type="predicted"/>
<sequence length="279" mass="33071">MLEISLPSGRPDVRIKKVTSDFMTGLYNAQKYKLPHLLVDTLNHFTDANIREMYLEDFRYMLAMFDKDSWPRSHRMYEWRCTRPYYIDMRGERFYTRPLDRTYQELQCNMLNTEEVSKFRTVTNKWRTMPKGLRHPTVQRWIEAYVLSESIGPIALQAMYIDSDLSLEDTIANTPPDELMNVIPHMFEICELETTFKCGRCFRSYTQRTSVDLLGYLRVYSDASMMNMSMDLTTNKGSYIPDDITIEKLLYWHSCFIKDMQRAKEEAALQRGKRGIGRK</sequence>
<gene>
    <name evidence="1" type="ORF">pEaSNUABM5_00137</name>
</gene>
<organism evidence="1 2">
    <name type="scientific">Erwinia phage pEa_SNUABM_5</name>
    <dbReference type="NCBI Taxonomy" id="2797313"/>
    <lineage>
        <taxon>Viruses</taxon>
        <taxon>Duplodnaviria</taxon>
        <taxon>Heunggongvirae</taxon>
        <taxon>Uroviricota</taxon>
        <taxon>Caudoviricetes</taxon>
        <taxon>Rivsvirus</taxon>
        <taxon>Rivsvirus SNUABM5</taxon>
    </lineage>
</organism>
<accession>A0A7T8EPG8</accession>
<dbReference type="Proteomes" id="UP000596123">
    <property type="component" value="Segment"/>
</dbReference>
<name>A0A7T8EPG8_9CAUD</name>
<keyword evidence="2" id="KW-1185">Reference proteome</keyword>
<protein>
    <submittedName>
        <fullName evidence="1">Putative baseplate hub assembly protein</fullName>
    </submittedName>
</protein>
<evidence type="ECO:0000313" key="1">
    <source>
        <dbReference type="EMBL" id="QQO90279.1"/>
    </source>
</evidence>
<dbReference type="EMBL" id="MW366843">
    <property type="protein sequence ID" value="QQO90279.1"/>
    <property type="molecule type" value="Genomic_DNA"/>
</dbReference>
<reference evidence="1 2" key="1">
    <citation type="submission" date="2020-12" db="EMBL/GenBank/DDBJ databases">
        <title>Complete genome sequence of Erwinia phage pEa_SNUABM_5.</title>
        <authorList>
            <person name="Kim S.G."/>
            <person name="Lee S.B."/>
            <person name="Kwon J."/>
            <person name="Park S.C."/>
        </authorList>
    </citation>
    <scope>NUCLEOTIDE SEQUENCE [LARGE SCALE GENOMIC DNA]</scope>
</reference>
<evidence type="ECO:0000313" key="2">
    <source>
        <dbReference type="Proteomes" id="UP000596123"/>
    </source>
</evidence>